<proteinExistence type="predicted"/>
<dbReference type="SUPFAM" id="SSF63446">
    <property type="entry name" value="Type I dockerin domain"/>
    <property type="match status" value="1"/>
</dbReference>
<dbReference type="GO" id="GO:0000272">
    <property type="term" value="P:polysaccharide catabolic process"/>
    <property type="evidence" value="ECO:0007669"/>
    <property type="project" value="InterPro"/>
</dbReference>
<reference evidence="2" key="1">
    <citation type="submission" date="2019-10" db="EMBL/GenBank/DDBJ databases">
        <title>Description of Paenibacillus glebae sp. nov.</title>
        <authorList>
            <person name="Carlier A."/>
            <person name="Qi S."/>
        </authorList>
    </citation>
    <scope>NUCLEOTIDE SEQUENCE</scope>
    <source>
        <strain evidence="2">LMG 31456</strain>
    </source>
</reference>
<evidence type="ECO:0000313" key="2">
    <source>
        <dbReference type="EMBL" id="NOU97441.1"/>
    </source>
</evidence>
<dbReference type="GO" id="GO:0004553">
    <property type="term" value="F:hydrolase activity, hydrolyzing O-glycosyl compounds"/>
    <property type="evidence" value="ECO:0007669"/>
    <property type="project" value="InterPro"/>
</dbReference>
<dbReference type="AlphaFoldDB" id="A0A972H6T9"/>
<dbReference type="RefSeq" id="WP_171655697.1">
    <property type="nucleotide sequence ID" value="NZ_WHOD01000113.1"/>
</dbReference>
<name>A0A972H6T9_9BACL</name>
<organism evidence="2 3">
    <name type="scientific">Paenibacillus foliorum</name>
    <dbReference type="NCBI Taxonomy" id="2654974"/>
    <lineage>
        <taxon>Bacteria</taxon>
        <taxon>Bacillati</taxon>
        <taxon>Bacillota</taxon>
        <taxon>Bacilli</taxon>
        <taxon>Bacillales</taxon>
        <taxon>Paenibacillaceae</taxon>
        <taxon>Paenibacillus</taxon>
    </lineage>
</organism>
<dbReference type="InterPro" id="IPR016134">
    <property type="entry name" value="Dockerin_dom"/>
</dbReference>
<accession>A0A972H6T9</accession>
<dbReference type="Proteomes" id="UP000641588">
    <property type="component" value="Unassembled WGS sequence"/>
</dbReference>
<dbReference type="Pfam" id="PF00404">
    <property type="entry name" value="Dockerin_1"/>
    <property type="match status" value="1"/>
</dbReference>
<gene>
    <name evidence="2" type="ORF">GC093_30080</name>
</gene>
<keyword evidence="3" id="KW-1185">Reference proteome</keyword>
<evidence type="ECO:0000259" key="1">
    <source>
        <dbReference type="PROSITE" id="PS51766"/>
    </source>
</evidence>
<feature type="domain" description="Dockerin" evidence="1">
    <location>
        <begin position="123"/>
        <end position="185"/>
    </location>
</feature>
<dbReference type="CDD" id="cd14254">
    <property type="entry name" value="Dockerin_II"/>
    <property type="match status" value="1"/>
</dbReference>
<dbReference type="Gene3D" id="1.10.1330.10">
    <property type="entry name" value="Dockerin domain"/>
    <property type="match status" value="1"/>
</dbReference>
<dbReference type="Gene3D" id="1.20.1270.90">
    <property type="entry name" value="AF1782-like"/>
    <property type="match status" value="1"/>
</dbReference>
<protein>
    <recommendedName>
        <fullName evidence="1">Dockerin domain-containing protein</fullName>
    </recommendedName>
</protein>
<dbReference type="InterPro" id="IPR002105">
    <property type="entry name" value="Dockerin_1_rpt"/>
</dbReference>
<dbReference type="EMBL" id="WHOD01000113">
    <property type="protein sequence ID" value="NOU97441.1"/>
    <property type="molecule type" value="Genomic_DNA"/>
</dbReference>
<dbReference type="InterPro" id="IPR036439">
    <property type="entry name" value="Dockerin_dom_sf"/>
</dbReference>
<comment type="caution">
    <text evidence="2">The sequence shown here is derived from an EMBL/GenBank/DDBJ whole genome shotgun (WGS) entry which is preliminary data.</text>
</comment>
<sequence length="185" mass="18901">MASQEPEPSRNWPISVLSAKLSNNQNGQIEGTAAAASLSVQVAAATVNKSSLQTLITTVQAAYSTAVEGVQNGQYPVGSKAILNTAIAAASTVVSDTAASQQQIDAAVLELNQAFTAFQGTKLQATPGDVSGNGIINVGDVGIVSSAYGLTSSSPEWSTYSQADVNNDGVINDLDLAFIANLILK</sequence>
<evidence type="ECO:0000313" key="3">
    <source>
        <dbReference type="Proteomes" id="UP000641588"/>
    </source>
</evidence>
<dbReference type="PROSITE" id="PS51766">
    <property type="entry name" value="DOCKERIN"/>
    <property type="match status" value="1"/>
</dbReference>